<dbReference type="GO" id="GO:0030182">
    <property type="term" value="P:neuron differentiation"/>
    <property type="evidence" value="ECO:0007669"/>
    <property type="project" value="TreeGrafter"/>
</dbReference>
<gene>
    <name evidence="9" type="ORF">GEV33_001200</name>
</gene>
<evidence type="ECO:0000256" key="2">
    <source>
        <dbReference type="ARBA" id="ARBA00005683"/>
    </source>
</evidence>
<accession>A0A8J6HXK5</accession>
<evidence type="ECO:0000256" key="6">
    <source>
        <dbReference type="ARBA" id="ARBA00022687"/>
    </source>
</evidence>
<dbReference type="PROSITE" id="PS50231">
    <property type="entry name" value="RICIN_B_LECTIN"/>
    <property type="match status" value="1"/>
</dbReference>
<organism evidence="9 10">
    <name type="scientific">Tenebrio molitor</name>
    <name type="common">Yellow mealworm beetle</name>
    <dbReference type="NCBI Taxonomy" id="7067"/>
    <lineage>
        <taxon>Eukaryota</taxon>
        <taxon>Metazoa</taxon>
        <taxon>Ecdysozoa</taxon>
        <taxon>Arthropoda</taxon>
        <taxon>Hexapoda</taxon>
        <taxon>Insecta</taxon>
        <taxon>Pterygota</taxon>
        <taxon>Neoptera</taxon>
        <taxon>Endopterygota</taxon>
        <taxon>Coleoptera</taxon>
        <taxon>Polyphaga</taxon>
        <taxon>Cucujiformia</taxon>
        <taxon>Tenebrionidae</taxon>
        <taxon>Tenebrio</taxon>
    </lineage>
</organism>
<keyword evidence="6 8" id="KW-0879">Wnt signaling pathway</keyword>
<keyword evidence="4" id="KW-0964">Secreted</keyword>
<evidence type="ECO:0000313" key="10">
    <source>
        <dbReference type="Proteomes" id="UP000719412"/>
    </source>
</evidence>
<reference evidence="9" key="1">
    <citation type="journal article" date="2020" name="J Insects Food Feed">
        <title>The yellow mealworm (Tenebrio molitor) genome: a resource for the emerging insects as food and feed industry.</title>
        <authorList>
            <person name="Eriksson T."/>
            <person name="Andere A."/>
            <person name="Kelstrup H."/>
            <person name="Emery V."/>
            <person name="Picard C."/>
        </authorList>
    </citation>
    <scope>NUCLEOTIDE SEQUENCE</scope>
    <source>
        <strain evidence="9">Stoneville</strain>
        <tissue evidence="9">Whole head</tissue>
    </source>
</reference>
<dbReference type="PANTHER" id="PTHR12027">
    <property type="entry name" value="WNT RELATED"/>
    <property type="match status" value="1"/>
</dbReference>
<dbReference type="PRINTS" id="PR01349">
    <property type="entry name" value="WNTPROTEIN"/>
</dbReference>
<name>A0A8J6HXK5_TENMO</name>
<comment type="subcellular location">
    <subcellularLocation>
        <location evidence="1 8">Secreted</location>
        <location evidence="1 8">Extracellular space</location>
        <location evidence="1 8">Extracellular matrix</location>
    </subcellularLocation>
</comment>
<dbReference type="Proteomes" id="UP000719412">
    <property type="component" value="Unassembled WGS sequence"/>
</dbReference>
<keyword evidence="5" id="KW-0272">Extracellular matrix</keyword>
<keyword evidence="7" id="KW-1015">Disulfide bond</keyword>
<evidence type="ECO:0000256" key="8">
    <source>
        <dbReference type="RuleBase" id="RU003500"/>
    </source>
</evidence>
<dbReference type="GO" id="GO:0045165">
    <property type="term" value="P:cell fate commitment"/>
    <property type="evidence" value="ECO:0007669"/>
    <property type="project" value="TreeGrafter"/>
</dbReference>
<dbReference type="GO" id="GO:0005615">
    <property type="term" value="C:extracellular space"/>
    <property type="evidence" value="ECO:0007669"/>
    <property type="project" value="TreeGrafter"/>
</dbReference>
<evidence type="ECO:0000256" key="1">
    <source>
        <dbReference type="ARBA" id="ARBA00004498"/>
    </source>
</evidence>
<evidence type="ECO:0000256" key="7">
    <source>
        <dbReference type="ARBA" id="ARBA00023157"/>
    </source>
</evidence>
<evidence type="ECO:0000256" key="5">
    <source>
        <dbReference type="ARBA" id="ARBA00022530"/>
    </source>
</evidence>
<reference evidence="9" key="2">
    <citation type="submission" date="2021-08" db="EMBL/GenBank/DDBJ databases">
        <authorList>
            <person name="Eriksson T."/>
        </authorList>
    </citation>
    <scope>NUCLEOTIDE SEQUENCE</scope>
    <source>
        <strain evidence="9">Stoneville</strain>
        <tissue evidence="9">Whole head</tissue>
    </source>
</reference>
<dbReference type="EMBL" id="JABDTM020007194">
    <property type="protein sequence ID" value="KAH0821591.1"/>
    <property type="molecule type" value="Genomic_DNA"/>
</dbReference>
<dbReference type="PANTHER" id="PTHR12027:SF99">
    <property type="entry name" value="PROTEIN WNT"/>
    <property type="match status" value="1"/>
</dbReference>
<dbReference type="GO" id="GO:0005125">
    <property type="term" value="F:cytokine activity"/>
    <property type="evidence" value="ECO:0007669"/>
    <property type="project" value="TreeGrafter"/>
</dbReference>
<dbReference type="Pfam" id="PF00110">
    <property type="entry name" value="wnt"/>
    <property type="match status" value="1"/>
</dbReference>
<keyword evidence="10" id="KW-1185">Reference proteome</keyword>
<evidence type="ECO:0000313" key="9">
    <source>
        <dbReference type="EMBL" id="KAH0821591.1"/>
    </source>
</evidence>
<sequence>MTNSVDLTPAAHKERCSKLEDLVERQKQLCSLHDRILPVLGNGAKLAMDECQHQFRNSRWNCTAFPEKNVTFGNVVTIRSREAAYLSAVSAASVAFAVTRACSKSELAGCSCDNRIRQKKSQKWKWGGCSEDIKHGERLSREFLDAKEDANTATGLMNLHNNEAGRRVRWEVV</sequence>
<evidence type="ECO:0000256" key="3">
    <source>
        <dbReference type="ARBA" id="ARBA00022473"/>
    </source>
</evidence>
<dbReference type="AlphaFoldDB" id="A0A8J6HXK5"/>
<dbReference type="GO" id="GO:0005109">
    <property type="term" value="F:frizzled binding"/>
    <property type="evidence" value="ECO:0007669"/>
    <property type="project" value="TreeGrafter"/>
</dbReference>
<dbReference type="SMART" id="SM00097">
    <property type="entry name" value="WNT1"/>
    <property type="match status" value="1"/>
</dbReference>
<protein>
    <recommendedName>
        <fullName evidence="8">Protein Wnt</fullName>
    </recommendedName>
</protein>
<proteinExistence type="inferred from homology"/>
<keyword evidence="3 8" id="KW-0217">Developmental protein</keyword>
<dbReference type="InterPro" id="IPR005817">
    <property type="entry name" value="Wnt"/>
</dbReference>
<evidence type="ECO:0000256" key="4">
    <source>
        <dbReference type="ARBA" id="ARBA00022525"/>
    </source>
</evidence>
<comment type="function">
    <text evidence="8">Ligand for members of the frizzled family of seven transmembrane receptors.</text>
</comment>
<comment type="similarity">
    <text evidence="2 8">Belongs to the Wnt family.</text>
</comment>
<comment type="caution">
    <text evidence="9">The sequence shown here is derived from an EMBL/GenBank/DDBJ whole genome shotgun (WGS) entry which is preliminary data.</text>
</comment>
<dbReference type="GO" id="GO:0060070">
    <property type="term" value="P:canonical Wnt signaling pathway"/>
    <property type="evidence" value="ECO:0007669"/>
    <property type="project" value="TreeGrafter"/>
</dbReference>